<gene>
    <name evidence="3" type="ORF">ACFP3R_00235</name>
</gene>
<evidence type="ECO:0000313" key="4">
    <source>
        <dbReference type="Proteomes" id="UP001596220"/>
    </source>
</evidence>
<evidence type="ECO:0000256" key="2">
    <source>
        <dbReference type="SAM" id="SignalP"/>
    </source>
</evidence>
<dbReference type="Proteomes" id="UP001596220">
    <property type="component" value="Unassembled WGS sequence"/>
</dbReference>
<evidence type="ECO:0000256" key="1">
    <source>
        <dbReference type="SAM" id="MobiDB-lite"/>
    </source>
</evidence>
<organism evidence="3 4">
    <name type="scientific">Saccharothrix lopnurensis</name>
    <dbReference type="NCBI Taxonomy" id="1670621"/>
    <lineage>
        <taxon>Bacteria</taxon>
        <taxon>Bacillati</taxon>
        <taxon>Actinomycetota</taxon>
        <taxon>Actinomycetes</taxon>
        <taxon>Pseudonocardiales</taxon>
        <taxon>Pseudonocardiaceae</taxon>
        <taxon>Saccharothrix</taxon>
    </lineage>
</organism>
<feature type="signal peptide" evidence="2">
    <location>
        <begin position="1"/>
        <end position="20"/>
    </location>
</feature>
<name>A0ABW1NY94_9PSEU</name>
<reference evidence="4" key="1">
    <citation type="journal article" date="2019" name="Int. J. Syst. Evol. Microbiol.">
        <title>The Global Catalogue of Microorganisms (GCM) 10K type strain sequencing project: providing services to taxonomists for standard genome sequencing and annotation.</title>
        <authorList>
            <consortium name="The Broad Institute Genomics Platform"/>
            <consortium name="The Broad Institute Genome Sequencing Center for Infectious Disease"/>
            <person name="Wu L."/>
            <person name="Ma J."/>
        </authorList>
    </citation>
    <scope>NUCLEOTIDE SEQUENCE [LARGE SCALE GENOMIC DNA]</scope>
    <source>
        <strain evidence="4">CGMCC 4.7246</strain>
    </source>
</reference>
<dbReference type="RefSeq" id="WP_380631525.1">
    <property type="nucleotide sequence ID" value="NZ_JBHSQO010000001.1"/>
</dbReference>
<protein>
    <submittedName>
        <fullName evidence="3">Uncharacterized protein</fullName>
    </submittedName>
</protein>
<feature type="chain" id="PRO_5047265173" evidence="2">
    <location>
        <begin position="21"/>
        <end position="47"/>
    </location>
</feature>
<dbReference type="EMBL" id="JBHSQO010000001">
    <property type="protein sequence ID" value="MFC6087692.1"/>
    <property type="molecule type" value="Genomic_DNA"/>
</dbReference>
<keyword evidence="4" id="KW-1185">Reference proteome</keyword>
<accession>A0ABW1NY94</accession>
<proteinExistence type="predicted"/>
<sequence>MARALALAAVALAAGPGALADRGPSPRRPADPAPGRTTRDPGTGSPL</sequence>
<evidence type="ECO:0000313" key="3">
    <source>
        <dbReference type="EMBL" id="MFC6087692.1"/>
    </source>
</evidence>
<comment type="caution">
    <text evidence="3">The sequence shown here is derived from an EMBL/GenBank/DDBJ whole genome shotgun (WGS) entry which is preliminary data.</text>
</comment>
<feature type="region of interest" description="Disordered" evidence="1">
    <location>
        <begin position="15"/>
        <end position="47"/>
    </location>
</feature>
<keyword evidence="2" id="KW-0732">Signal</keyword>